<keyword evidence="1 6" id="KW-0489">Methyltransferase</keyword>
<evidence type="ECO:0000256" key="4">
    <source>
        <dbReference type="ARBA" id="ARBA00033763"/>
    </source>
</evidence>
<feature type="binding site" evidence="6">
    <location>
        <position position="290"/>
    </location>
    <ligand>
        <name>S-adenosyl-L-methionine</name>
        <dbReference type="ChEBI" id="CHEBI:59789"/>
    </ligand>
</feature>
<dbReference type="GO" id="GO:0032259">
    <property type="term" value="P:methylation"/>
    <property type="evidence" value="ECO:0007669"/>
    <property type="project" value="UniProtKB-KW"/>
</dbReference>
<keyword evidence="3 6" id="KW-0949">S-adenosyl-L-methionine</keyword>
<evidence type="ECO:0000256" key="3">
    <source>
        <dbReference type="ARBA" id="ARBA00022691"/>
    </source>
</evidence>
<dbReference type="PROSITE" id="PS51687">
    <property type="entry name" value="SAM_MT_RNA_M5U"/>
    <property type="match status" value="1"/>
</dbReference>
<feature type="binding site" evidence="6">
    <location>
        <position position="390"/>
    </location>
    <ligand>
        <name>S-adenosyl-L-methionine</name>
        <dbReference type="ChEBI" id="CHEBI:59789"/>
    </ligand>
</feature>
<comment type="caution">
    <text evidence="9">The sequence shown here is derived from an EMBL/GenBank/DDBJ whole genome shotgun (WGS) entry which is preliminary data.</text>
</comment>
<evidence type="ECO:0000256" key="5">
    <source>
        <dbReference type="ARBA" id="ARBA00047278"/>
    </source>
</evidence>
<gene>
    <name evidence="9" type="ORF">NDU88_003046</name>
</gene>
<comment type="caution">
    <text evidence="6">Lacks conserved residue(s) required for the propagation of feature annotation.</text>
</comment>
<evidence type="ECO:0000313" key="9">
    <source>
        <dbReference type="EMBL" id="KAJ1199208.1"/>
    </source>
</evidence>
<proteinExistence type="inferred from homology"/>
<dbReference type="InterPro" id="IPR010280">
    <property type="entry name" value="U5_MeTrfase_fam"/>
</dbReference>
<sequence length="471" mass="53019">MGVTGRDKTVPKVAVCFARARVVVWVRVLLGWFPVLPLKSTMYSPVWMRSLCQHLGHSLARKRFVSGLASDEELRRNATVCPPEPKSRKKKSRNVSALEGENSSWEERLSHAVTPLWTVGYEDQLKVKFDGQKKILQTLVSRLKEVSGEHITSPSTREDSCCPLQPVVPSLYEEYIKLSPLDACLLFHQGGHWREITVRTNRTGDTMAIVTFHPQDLSQEELCLQKESLKEFFTRGPGAVCNLTSLYFQESTMTRCTHEQSPYQLLHGEPHIFEELLGLKIRISPDAFFQVNTAGAEVLYKTIAELSHVSRNTVFLDVCCGTGTIGLSMANQVSEVLGIELIENAVEDAKWNASFNGISNCKFHSGKAEVVLPELLLTLQGNHPFTAVVNPSRAGLHYRVTRAIRNCRRIRTLVYVSCKPQGEAMRNLLELCCPTNDRKKLTGEPFTLKMAVPVDMFPHTNHCELVLLFER</sequence>
<organism evidence="9 10">
    <name type="scientific">Pleurodeles waltl</name>
    <name type="common">Iberian ribbed newt</name>
    <dbReference type="NCBI Taxonomy" id="8319"/>
    <lineage>
        <taxon>Eukaryota</taxon>
        <taxon>Metazoa</taxon>
        <taxon>Chordata</taxon>
        <taxon>Craniata</taxon>
        <taxon>Vertebrata</taxon>
        <taxon>Euteleostomi</taxon>
        <taxon>Amphibia</taxon>
        <taxon>Batrachia</taxon>
        <taxon>Caudata</taxon>
        <taxon>Salamandroidea</taxon>
        <taxon>Salamandridae</taxon>
        <taxon>Pleurodelinae</taxon>
        <taxon>Pleurodeles</taxon>
    </lineage>
</organism>
<evidence type="ECO:0000313" key="10">
    <source>
        <dbReference type="Proteomes" id="UP001066276"/>
    </source>
</evidence>
<feature type="binding site" evidence="6">
    <location>
        <position position="340"/>
    </location>
    <ligand>
        <name>S-adenosyl-L-methionine</name>
        <dbReference type="ChEBI" id="CHEBI:59789"/>
    </ligand>
</feature>
<evidence type="ECO:0000259" key="8">
    <source>
        <dbReference type="Pfam" id="PF13847"/>
    </source>
</evidence>
<dbReference type="PANTHER" id="PTHR45904">
    <property type="entry name" value="TRNA (URACIL-5-)-METHYLTRANSFERASE"/>
    <property type="match status" value="1"/>
</dbReference>
<evidence type="ECO:0000256" key="1">
    <source>
        <dbReference type="ARBA" id="ARBA00022603"/>
    </source>
</evidence>
<comment type="similarity">
    <text evidence="6">Belongs to the class I-like SAM-binding methyltransferase superfamily. RNA M5U methyltransferase family.</text>
</comment>
<comment type="catalytic activity">
    <reaction evidence="5">
        <text>uridine(54) in tRNA + S-adenosyl-L-methionine = 5-methyluridine(54) in tRNA + S-adenosyl-L-homocysteine + H(+)</text>
        <dbReference type="Rhea" id="RHEA:42712"/>
        <dbReference type="Rhea" id="RHEA-COMP:10167"/>
        <dbReference type="Rhea" id="RHEA-COMP:10193"/>
        <dbReference type="ChEBI" id="CHEBI:15378"/>
        <dbReference type="ChEBI" id="CHEBI:57856"/>
        <dbReference type="ChEBI" id="CHEBI:59789"/>
        <dbReference type="ChEBI" id="CHEBI:65315"/>
        <dbReference type="ChEBI" id="CHEBI:74447"/>
        <dbReference type="EC" id="2.1.1.35"/>
    </reaction>
    <physiologicalReaction direction="left-to-right" evidence="5">
        <dbReference type="Rhea" id="RHEA:42713"/>
    </physiologicalReaction>
</comment>
<dbReference type="GO" id="GO:0003723">
    <property type="term" value="F:RNA binding"/>
    <property type="evidence" value="ECO:0007669"/>
    <property type="project" value="TreeGrafter"/>
</dbReference>
<dbReference type="Gene3D" id="3.40.50.150">
    <property type="entry name" value="Vaccinia Virus protein VP39"/>
    <property type="match status" value="1"/>
</dbReference>
<name>A0AAV7VG46_PLEWA</name>
<feature type="region of interest" description="Disordered" evidence="7">
    <location>
        <begin position="76"/>
        <end position="99"/>
    </location>
</feature>
<dbReference type="CDD" id="cd02440">
    <property type="entry name" value="AdoMet_MTases"/>
    <property type="match status" value="1"/>
</dbReference>
<dbReference type="EMBL" id="JANPWB010000003">
    <property type="protein sequence ID" value="KAJ1199208.1"/>
    <property type="molecule type" value="Genomic_DNA"/>
</dbReference>
<accession>A0AAV7VG46</accession>
<feature type="active site" description="Nucleophile" evidence="6">
    <location>
        <position position="418"/>
    </location>
</feature>
<evidence type="ECO:0000256" key="6">
    <source>
        <dbReference type="PROSITE-ProRule" id="PRU01024"/>
    </source>
</evidence>
<feature type="domain" description="Methyltransferase" evidence="8">
    <location>
        <begin position="311"/>
        <end position="377"/>
    </location>
</feature>
<evidence type="ECO:0000256" key="7">
    <source>
        <dbReference type="SAM" id="MobiDB-lite"/>
    </source>
</evidence>
<dbReference type="PANTHER" id="PTHR45904:SF1">
    <property type="entry name" value="TRNA (URACIL-5-)-METHYLTRANSFERASE HOMOLOG B"/>
    <property type="match status" value="1"/>
</dbReference>
<dbReference type="InterPro" id="IPR045850">
    <property type="entry name" value="TRM2_met"/>
</dbReference>
<dbReference type="Proteomes" id="UP001066276">
    <property type="component" value="Chromosome 2_1"/>
</dbReference>
<dbReference type="Pfam" id="PF13847">
    <property type="entry name" value="Methyltransf_31"/>
    <property type="match status" value="1"/>
</dbReference>
<dbReference type="EC" id="2.1.1.35" evidence="4"/>
<keyword evidence="10" id="KW-1185">Reference proteome</keyword>
<evidence type="ECO:0000256" key="2">
    <source>
        <dbReference type="ARBA" id="ARBA00022679"/>
    </source>
</evidence>
<dbReference type="GO" id="GO:0006396">
    <property type="term" value="P:RNA processing"/>
    <property type="evidence" value="ECO:0007669"/>
    <property type="project" value="InterPro"/>
</dbReference>
<keyword evidence="2 6" id="KW-0808">Transferase</keyword>
<dbReference type="AlphaFoldDB" id="A0AAV7VG46"/>
<reference evidence="9" key="1">
    <citation type="journal article" date="2022" name="bioRxiv">
        <title>Sequencing and chromosome-scale assembly of the giantPleurodeles waltlgenome.</title>
        <authorList>
            <person name="Brown T."/>
            <person name="Elewa A."/>
            <person name="Iarovenko S."/>
            <person name="Subramanian E."/>
            <person name="Araus A.J."/>
            <person name="Petzold A."/>
            <person name="Susuki M."/>
            <person name="Suzuki K.-i.T."/>
            <person name="Hayashi T."/>
            <person name="Toyoda A."/>
            <person name="Oliveira C."/>
            <person name="Osipova E."/>
            <person name="Leigh N.D."/>
            <person name="Simon A."/>
            <person name="Yun M.H."/>
        </authorList>
    </citation>
    <scope>NUCLEOTIDE SEQUENCE</scope>
    <source>
        <strain evidence="9">20211129_DDA</strain>
        <tissue evidence="9">Liver</tissue>
    </source>
</reference>
<dbReference type="SUPFAM" id="SSF53335">
    <property type="entry name" value="S-adenosyl-L-methionine-dependent methyltransferases"/>
    <property type="match status" value="1"/>
</dbReference>
<protein>
    <recommendedName>
        <fullName evidence="4">tRNA (uracil(54)-C(5))-methyltransferase</fullName>
        <ecNumber evidence="4">2.1.1.35</ecNumber>
    </recommendedName>
</protein>
<dbReference type="InterPro" id="IPR025714">
    <property type="entry name" value="Methyltranfer_dom"/>
</dbReference>
<dbReference type="GO" id="GO:0030697">
    <property type="term" value="F:tRNA (uracil(54)-C5)-methyltransferase activity, S-adenosyl methionine-dependent"/>
    <property type="evidence" value="ECO:0007669"/>
    <property type="project" value="UniProtKB-EC"/>
</dbReference>
<dbReference type="InterPro" id="IPR029063">
    <property type="entry name" value="SAM-dependent_MTases_sf"/>
</dbReference>